<organism evidence="2 3">
    <name type="scientific">Brassica cretica</name>
    <name type="common">Mustard</name>
    <dbReference type="NCBI Taxonomy" id="69181"/>
    <lineage>
        <taxon>Eukaryota</taxon>
        <taxon>Viridiplantae</taxon>
        <taxon>Streptophyta</taxon>
        <taxon>Embryophyta</taxon>
        <taxon>Tracheophyta</taxon>
        <taxon>Spermatophyta</taxon>
        <taxon>Magnoliopsida</taxon>
        <taxon>eudicotyledons</taxon>
        <taxon>Gunneridae</taxon>
        <taxon>Pentapetalae</taxon>
        <taxon>rosids</taxon>
        <taxon>malvids</taxon>
        <taxon>Brassicales</taxon>
        <taxon>Brassicaceae</taxon>
        <taxon>Brassiceae</taxon>
        <taxon>Brassica</taxon>
    </lineage>
</organism>
<feature type="compositionally biased region" description="Basic and acidic residues" evidence="1">
    <location>
        <begin position="31"/>
        <end position="40"/>
    </location>
</feature>
<dbReference type="EMBL" id="QGKX02001290">
    <property type="protein sequence ID" value="KAF3541728.1"/>
    <property type="molecule type" value="Genomic_DNA"/>
</dbReference>
<feature type="compositionally biased region" description="Basic and acidic residues" evidence="1">
    <location>
        <begin position="1"/>
        <end position="10"/>
    </location>
</feature>
<gene>
    <name evidence="2" type="ORF">F2Q69_00022319</name>
</gene>
<sequence length="565" mass="64487">MMKALKDISKSHKKSTSTRAPIADPSLFISEKPKGKSETHVEEFKDFSDSLPIFDESDEEPIESLFSCEKNCDLPSLESKFMNDNEQTIVQLTVLQPEHPSSLVLSQQVFEEEPLDYPYQGPCLYTRNPLDEDLGPIFDEEDEPGPVFDEEATSNTSIVMESHLCFDTGTTPSPLSSELQEHCEQSNLLNSQPDMFVKISSLDVIRFGLEKFLKHNKGFGHFEKSLEIDLKQTNLCARKSFESFVFKGNDFDLSSSRHALITGDLFASSYALDEILIKKLLEPKSFGTETDFCDLVLKPDLLSSENDKTWHLLRSFHVEKDMHVLRMIDIVACLDTILVYNVYFDVHLGRLKCVLLVLEKEILIFDLNMYLSCTYDSGLLVSILSVQERQVQSQRNESIALVHQPEIWSFMNLRNGTVHGYSRDDPMSSQRPRQLDDWFRLFPTLQAVEESYKESTYTIPFLRFDVVSLVVFKVQDIKDQFQMEASRGGRHHTCLDQTEVFMSDHASPTARVIPSDLSIHADHNFPLDRADQTVPTDPSDHPDRTARAVHRIDPQTSVLELSLEP</sequence>
<dbReference type="Proteomes" id="UP000712600">
    <property type="component" value="Unassembled WGS sequence"/>
</dbReference>
<accession>A0A8S9QSN9</accession>
<reference evidence="2" key="1">
    <citation type="submission" date="2019-12" db="EMBL/GenBank/DDBJ databases">
        <title>Genome sequencing and annotation of Brassica cretica.</title>
        <authorList>
            <person name="Studholme D.J."/>
            <person name="Sarris P."/>
        </authorList>
    </citation>
    <scope>NUCLEOTIDE SEQUENCE</scope>
    <source>
        <strain evidence="2">PFS-109/04</strain>
        <tissue evidence="2">Leaf</tissue>
    </source>
</reference>
<evidence type="ECO:0000313" key="2">
    <source>
        <dbReference type="EMBL" id="KAF3541728.1"/>
    </source>
</evidence>
<proteinExistence type="predicted"/>
<feature type="region of interest" description="Disordered" evidence="1">
    <location>
        <begin position="525"/>
        <end position="545"/>
    </location>
</feature>
<feature type="region of interest" description="Disordered" evidence="1">
    <location>
        <begin position="1"/>
        <end position="40"/>
    </location>
</feature>
<comment type="caution">
    <text evidence="2">The sequence shown here is derived from an EMBL/GenBank/DDBJ whole genome shotgun (WGS) entry which is preliminary data.</text>
</comment>
<name>A0A8S9QSN9_BRACR</name>
<dbReference type="AlphaFoldDB" id="A0A8S9QSN9"/>
<protein>
    <submittedName>
        <fullName evidence="2">Uncharacterized protein</fullName>
    </submittedName>
</protein>
<evidence type="ECO:0000313" key="3">
    <source>
        <dbReference type="Proteomes" id="UP000712600"/>
    </source>
</evidence>
<evidence type="ECO:0000256" key="1">
    <source>
        <dbReference type="SAM" id="MobiDB-lite"/>
    </source>
</evidence>